<keyword evidence="2" id="KW-1133">Transmembrane helix</keyword>
<proteinExistence type="predicted"/>
<reference evidence="4 5" key="1">
    <citation type="journal article" date="2021" name="Cell Host Microbe">
        <title>in vivo commensal control of Clostridioides difficile virulence.</title>
        <authorList>
            <person name="Girinathan B.P."/>
            <person name="Dibenedetto N."/>
            <person name="Worley J.N."/>
            <person name="Peltier J."/>
            <person name="Arrieta-Ortiz M.L."/>
            <person name="Rupa Christinal Immanuel S."/>
            <person name="Lavin R."/>
            <person name="Delaney M.L."/>
            <person name="Cummins C."/>
            <person name="Hoffmann M."/>
            <person name="Luo Y."/>
            <person name="Gonzalez-Escalona N."/>
            <person name="Allard M."/>
            <person name="Onderdonk A.B."/>
            <person name="Gerber G.K."/>
            <person name="Sonenshein A.L."/>
            <person name="Baliga N."/>
            <person name="Dupuy B."/>
            <person name="Bry L."/>
        </authorList>
    </citation>
    <scope>NUCLEOTIDE SEQUENCE [LARGE SCALE GENOMIC DNA]</scope>
    <source>
        <strain evidence="4 5">DSM 599</strain>
    </source>
</reference>
<feature type="region of interest" description="Disordered" evidence="1">
    <location>
        <begin position="84"/>
        <end position="108"/>
    </location>
</feature>
<feature type="transmembrane region" description="Helical" evidence="2">
    <location>
        <begin position="24"/>
        <end position="44"/>
    </location>
</feature>
<dbReference type="Gene3D" id="3.40.50.1110">
    <property type="entry name" value="SGNH hydrolase"/>
    <property type="match status" value="1"/>
</dbReference>
<evidence type="ECO:0000313" key="4">
    <source>
        <dbReference type="EMBL" id="MBY0756281.1"/>
    </source>
</evidence>
<evidence type="ECO:0000259" key="3">
    <source>
        <dbReference type="Pfam" id="PF13472"/>
    </source>
</evidence>
<organism evidence="4 5">
    <name type="scientific">Clostridium sardiniense</name>
    <name type="common">Clostridium absonum</name>
    <dbReference type="NCBI Taxonomy" id="29369"/>
    <lineage>
        <taxon>Bacteria</taxon>
        <taxon>Bacillati</taxon>
        <taxon>Bacillota</taxon>
        <taxon>Clostridia</taxon>
        <taxon>Eubacteriales</taxon>
        <taxon>Clostridiaceae</taxon>
        <taxon>Clostridium</taxon>
    </lineage>
</organism>
<dbReference type="InterPro" id="IPR013830">
    <property type="entry name" value="SGNH_hydro"/>
</dbReference>
<keyword evidence="5" id="KW-1185">Reference proteome</keyword>
<dbReference type="EMBL" id="JAIKTU010000009">
    <property type="protein sequence ID" value="MBY0756281.1"/>
    <property type="molecule type" value="Genomic_DNA"/>
</dbReference>
<dbReference type="InterPro" id="IPR036514">
    <property type="entry name" value="SGNH_hydro_sf"/>
</dbReference>
<accession>A0ABS7KZN9</accession>
<evidence type="ECO:0000256" key="1">
    <source>
        <dbReference type="SAM" id="MobiDB-lite"/>
    </source>
</evidence>
<evidence type="ECO:0000256" key="2">
    <source>
        <dbReference type="SAM" id="Phobius"/>
    </source>
</evidence>
<dbReference type="Proteomes" id="UP001299068">
    <property type="component" value="Unassembled WGS sequence"/>
</dbReference>
<evidence type="ECO:0000313" key="5">
    <source>
        <dbReference type="Proteomes" id="UP001299068"/>
    </source>
</evidence>
<comment type="caution">
    <text evidence="4">The sequence shown here is derived from an EMBL/GenBank/DDBJ whole genome shotgun (WGS) entry which is preliminary data.</text>
</comment>
<name>A0ABS7KZN9_CLOSR</name>
<feature type="domain" description="SGNH hydrolase-type esterase" evidence="3">
    <location>
        <begin position="142"/>
        <end position="269"/>
    </location>
</feature>
<dbReference type="Pfam" id="PF13472">
    <property type="entry name" value="Lipase_GDSL_2"/>
    <property type="match status" value="1"/>
</dbReference>
<dbReference type="RefSeq" id="WP_221861537.1">
    <property type="nucleotide sequence ID" value="NZ_JAIKTU010000009.1"/>
</dbReference>
<protein>
    <recommendedName>
        <fullName evidence="3">SGNH hydrolase-type esterase domain-containing protein</fullName>
    </recommendedName>
</protein>
<gene>
    <name evidence="4" type="ORF">K5V21_12570</name>
</gene>
<sequence length="287" mass="33734">MFKIDNSIYKKEILRRKRRKRKKIVLGVLSLTVIIFIFSGTYRLSAHIKEKSEKVDMVEEGLLAVRNLENKNVSDIQSKIEKIKQDKQNKMRQESIKKNEKSNTNEQKNRSYKAIFEDTVFMGDSLIEPLDEYNFLSSSSVVATKGRNVITANEKDISSVISLKPRKIVMLYGMNDLGMFKYKNDFINKYKKLIANIRKQLPGTQIYINNIFKTQEKVWLKDKNLRPERITEFNNALKDMCDELKINYIDVSYLVQSNSKLYEPDGIHLIANFYPKWLEQINKKINK</sequence>
<dbReference type="SUPFAM" id="SSF52266">
    <property type="entry name" value="SGNH hydrolase"/>
    <property type="match status" value="1"/>
</dbReference>
<keyword evidence="2" id="KW-0812">Transmembrane</keyword>
<keyword evidence="2" id="KW-0472">Membrane</keyword>